<dbReference type="Proteomes" id="UP000192501">
    <property type="component" value="Unassembled WGS sequence"/>
</dbReference>
<reference evidence="2 3" key="1">
    <citation type="journal article" date="2017" name="Environ. Microbiol.">
        <title>Decay of the glycolytic pathway and adaptation to intranuclear parasitism within Enterocytozoonidae microsporidia.</title>
        <authorList>
            <person name="Wiredu Boakye D."/>
            <person name="Jaroenlak P."/>
            <person name="Prachumwat A."/>
            <person name="Williams T.A."/>
            <person name="Bateman K.S."/>
            <person name="Itsathitphaisarn O."/>
            <person name="Sritunyalucksana K."/>
            <person name="Paszkiewicz K.H."/>
            <person name="Moore K.A."/>
            <person name="Stentiford G.D."/>
            <person name="Williams B.A."/>
        </authorList>
    </citation>
    <scope>NUCLEOTIDE SEQUENCE [LARGE SCALE GENOMIC DNA]</scope>
    <source>
        <strain evidence="3">canceri</strain>
    </source>
</reference>
<name>A0A1X0QGA7_9MICR</name>
<gene>
    <name evidence="2" type="ORF">A0H76_1893</name>
</gene>
<protein>
    <submittedName>
        <fullName evidence="2">Uncharacterized protein</fullName>
    </submittedName>
</protein>
<organism evidence="2 3">
    <name type="scientific">Hepatospora eriocheir</name>
    <dbReference type="NCBI Taxonomy" id="1081669"/>
    <lineage>
        <taxon>Eukaryota</taxon>
        <taxon>Fungi</taxon>
        <taxon>Fungi incertae sedis</taxon>
        <taxon>Microsporidia</taxon>
        <taxon>Hepatosporidae</taxon>
        <taxon>Hepatospora</taxon>
    </lineage>
</organism>
<accession>A0A1X0QGA7</accession>
<dbReference type="EMBL" id="LTAI01000433">
    <property type="protein sequence ID" value="ORD98810.1"/>
    <property type="molecule type" value="Genomic_DNA"/>
</dbReference>
<dbReference type="VEuPathDB" id="MicrosporidiaDB:A0H76_1893"/>
<comment type="caution">
    <text evidence="2">The sequence shown here is derived from an EMBL/GenBank/DDBJ whole genome shotgun (WGS) entry which is preliminary data.</text>
</comment>
<proteinExistence type="predicted"/>
<keyword evidence="1" id="KW-0812">Transmembrane</keyword>
<evidence type="ECO:0000313" key="2">
    <source>
        <dbReference type="EMBL" id="ORD98810.1"/>
    </source>
</evidence>
<dbReference type="AlphaFoldDB" id="A0A1X0QGA7"/>
<keyword evidence="1" id="KW-0472">Membrane</keyword>
<sequence>MYLLATILYIACIMNFLIIETTLTSVHSLLSCKCLKITFQFINLLRKSYIKLFILKYFFYKI</sequence>
<feature type="transmembrane region" description="Helical" evidence="1">
    <location>
        <begin position="6"/>
        <end position="30"/>
    </location>
</feature>
<evidence type="ECO:0000313" key="3">
    <source>
        <dbReference type="Proteomes" id="UP000192501"/>
    </source>
</evidence>
<keyword evidence="1" id="KW-1133">Transmembrane helix</keyword>
<evidence type="ECO:0000256" key="1">
    <source>
        <dbReference type="SAM" id="Phobius"/>
    </source>
</evidence>